<protein>
    <recommendedName>
        <fullName evidence="1">STAS domain-containing protein</fullName>
    </recommendedName>
</protein>
<dbReference type="Pfam" id="PF01740">
    <property type="entry name" value="STAS"/>
    <property type="match status" value="1"/>
</dbReference>
<sequence length="119" mass="12156">MFTLDTGSLGRATAVIAVAGDVRAGEAGALAKALTEARGRVEQAVVVVLDLRGVGALSTAAVREVVAFCAATDALGFTAWLVTAPSGHVRELLAIAGVHRFAREVSAEDLGVRESAAQR</sequence>
<evidence type="ECO:0000313" key="2">
    <source>
        <dbReference type="EMBL" id="OLR93471.1"/>
    </source>
</evidence>
<reference evidence="2 3" key="1">
    <citation type="submission" date="2016-10" db="EMBL/GenBank/DDBJ databases">
        <title>The Draft Genome Sequence of Actinokineospora bangkokensis 44EHWT reveals the biosynthetic pathway of antifungal compounds Thailandins with unusual extender unit butylmalonyl-CoA.</title>
        <authorList>
            <person name="Greule A."/>
            <person name="Intra B."/>
            <person name="Flemming S."/>
            <person name="Rommel M.G."/>
            <person name="Panbangred W."/>
            <person name="Bechthold A."/>
        </authorList>
    </citation>
    <scope>NUCLEOTIDE SEQUENCE [LARGE SCALE GENOMIC DNA]</scope>
    <source>
        <strain evidence="2 3">44EHW</strain>
    </source>
</reference>
<feature type="domain" description="STAS" evidence="1">
    <location>
        <begin position="15"/>
        <end position="119"/>
    </location>
</feature>
<dbReference type="AlphaFoldDB" id="A0A1Q9LN84"/>
<dbReference type="InterPro" id="IPR036513">
    <property type="entry name" value="STAS_dom_sf"/>
</dbReference>
<dbReference type="Gene3D" id="3.30.750.24">
    <property type="entry name" value="STAS domain"/>
    <property type="match status" value="1"/>
</dbReference>
<dbReference type="SUPFAM" id="SSF52091">
    <property type="entry name" value="SpoIIaa-like"/>
    <property type="match status" value="1"/>
</dbReference>
<dbReference type="EMBL" id="MKQR01000009">
    <property type="protein sequence ID" value="OLR93471.1"/>
    <property type="molecule type" value="Genomic_DNA"/>
</dbReference>
<comment type="caution">
    <text evidence="2">The sequence shown here is derived from an EMBL/GenBank/DDBJ whole genome shotgun (WGS) entry which is preliminary data.</text>
</comment>
<evidence type="ECO:0000313" key="3">
    <source>
        <dbReference type="Proteomes" id="UP000186040"/>
    </source>
</evidence>
<name>A0A1Q9LN84_9PSEU</name>
<keyword evidence="3" id="KW-1185">Reference proteome</keyword>
<accession>A0A1Q9LN84</accession>
<dbReference type="PROSITE" id="PS50801">
    <property type="entry name" value="STAS"/>
    <property type="match status" value="1"/>
</dbReference>
<gene>
    <name evidence="2" type="ORF">BJP25_14280</name>
</gene>
<evidence type="ECO:0000259" key="1">
    <source>
        <dbReference type="PROSITE" id="PS50801"/>
    </source>
</evidence>
<organism evidence="2 3">
    <name type="scientific">Actinokineospora bangkokensis</name>
    <dbReference type="NCBI Taxonomy" id="1193682"/>
    <lineage>
        <taxon>Bacteria</taxon>
        <taxon>Bacillati</taxon>
        <taxon>Actinomycetota</taxon>
        <taxon>Actinomycetes</taxon>
        <taxon>Pseudonocardiales</taxon>
        <taxon>Pseudonocardiaceae</taxon>
        <taxon>Actinokineospora</taxon>
    </lineage>
</organism>
<dbReference type="InterPro" id="IPR002645">
    <property type="entry name" value="STAS_dom"/>
</dbReference>
<proteinExistence type="predicted"/>
<dbReference type="RefSeq" id="WP_075974366.1">
    <property type="nucleotide sequence ID" value="NZ_MKQR01000009.1"/>
</dbReference>
<dbReference type="Proteomes" id="UP000186040">
    <property type="component" value="Unassembled WGS sequence"/>
</dbReference>